<reference evidence="1 2" key="1">
    <citation type="submission" date="2018-08" db="EMBL/GenBank/DDBJ databases">
        <title>Murine metabolic-syndrome-specific gut microbial biobank.</title>
        <authorList>
            <person name="Liu C."/>
        </authorList>
    </citation>
    <scope>NUCLEOTIDE SEQUENCE [LARGE SCALE GENOMIC DNA]</scope>
    <source>
        <strain evidence="1 2">28</strain>
    </source>
</reference>
<evidence type="ECO:0000313" key="2">
    <source>
        <dbReference type="Proteomes" id="UP000446866"/>
    </source>
</evidence>
<dbReference type="EMBL" id="QXWK01000018">
    <property type="protein sequence ID" value="NBH61995.1"/>
    <property type="molecule type" value="Genomic_DNA"/>
</dbReference>
<dbReference type="Proteomes" id="UP000446866">
    <property type="component" value="Unassembled WGS sequence"/>
</dbReference>
<sequence length="85" mass="9895">MTREEAKDIIKRMYKGNPTPIQLKALEIAYVALQEPERKHGKWKDYGNYFSQCSLCRYPVNYFWGKTKFCPNCGAIMDGKNGEPK</sequence>
<name>A0A845QLK9_9FIRM</name>
<comment type="caution">
    <text evidence="1">The sequence shown here is derived from an EMBL/GenBank/DDBJ whole genome shotgun (WGS) entry which is preliminary data.</text>
</comment>
<organism evidence="1 2">
    <name type="scientific">Anaerotruncus colihominis</name>
    <dbReference type="NCBI Taxonomy" id="169435"/>
    <lineage>
        <taxon>Bacteria</taxon>
        <taxon>Bacillati</taxon>
        <taxon>Bacillota</taxon>
        <taxon>Clostridia</taxon>
        <taxon>Eubacteriales</taxon>
        <taxon>Oscillospiraceae</taxon>
        <taxon>Anaerotruncus</taxon>
    </lineage>
</organism>
<keyword evidence="2" id="KW-1185">Reference proteome</keyword>
<gene>
    <name evidence="1" type="ORF">D0435_10060</name>
</gene>
<proteinExistence type="predicted"/>
<accession>A0A845QLK9</accession>
<protein>
    <submittedName>
        <fullName evidence="1">Uncharacterized protein</fullName>
    </submittedName>
</protein>
<dbReference type="AlphaFoldDB" id="A0A845QLK9"/>
<dbReference type="RefSeq" id="WP_160202279.1">
    <property type="nucleotide sequence ID" value="NZ_QXWK01000018.1"/>
</dbReference>
<evidence type="ECO:0000313" key="1">
    <source>
        <dbReference type="EMBL" id="NBH61995.1"/>
    </source>
</evidence>